<proteinExistence type="predicted"/>
<evidence type="ECO:0000313" key="4">
    <source>
        <dbReference type="EMBL" id="EUC55868.1"/>
    </source>
</evidence>
<dbReference type="Pfam" id="PF07714">
    <property type="entry name" value="PK_Tyr_Ser-Thr"/>
    <property type="match status" value="1"/>
</dbReference>
<organism evidence="4 5">
    <name type="scientific">Rhizoctonia solani AG-3 Rhs1AP</name>
    <dbReference type="NCBI Taxonomy" id="1086054"/>
    <lineage>
        <taxon>Eukaryota</taxon>
        <taxon>Fungi</taxon>
        <taxon>Dikarya</taxon>
        <taxon>Basidiomycota</taxon>
        <taxon>Agaricomycotina</taxon>
        <taxon>Agaricomycetes</taxon>
        <taxon>Cantharellales</taxon>
        <taxon>Ceratobasidiaceae</taxon>
        <taxon>Rhizoctonia</taxon>
    </lineage>
</organism>
<gene>
    <name evidence="4" type="ORF">RSOL_142390</name>
</gene>
<accession>X8J0H5</accession>
<keyword evidence="4" id="KW-0808">Transferase</keyword>
<evidence type="ECO:0000259" key="3">
    <source>
        <dbReference type="PROSITE" id="PS50011"/>
    </source>
</evidence>
<dbReference type="InterPro" id="IPR000719">
    <property type="entry name" value="Prot_kinase_dom"/>
</dbReference>
<comment type="caution">
    <text evidence="4">The sequence shown here is derived from an EMBL/GenBank/DDBJ whole genome shotgun (WGS) entry which is preliminary data.</text>
</comment>
<dbReference type="Gene3D" id="1.10.510.10">
    <property type="entry name" value="Transferase(Phosphotransferase) domain 1"/>
    <property type="match status" value="1"/>
</dbReference>
<protein>
    <submittedName>
        <fullName evidence="4">Tyrosine kinase domain protein</fullName>
    </submittedName>
</protein>
<evidence type="ECO:0000256" key="2">
    <source>
        <dbReference type="ARBA" id="ARBA00022840"/>
    </source>
</evidence>
<dbReference type="EMBL" id="JATN01000322">
    <property type="protein sequence ID" value="EUC55868.1"/>
    <property type="molecule type" value="Genomic_DNA"/>
</dbReference>
<keyword evidence="2" id="KW-0067">ATP-binding</keyword>
<dbReference type="InterPro" id="IPR011009">
    <property type="entry name" value="Kinase-like_dom_sf"/>
</dbReference>
<dbReference type="SUPFAM" id="SSF56112">
    <property type="entry name" value="Protein kinase-like (PK-like)"/>
    <property type="match status" value="1"/>
</dbReference>
<dbReference type="OrthoDB" id="3236663at2759"/>
<dbReference type="InterPro" id="IPR051681">
    <property type="entry name" value="Ser/Thr_Kinases-Pseudokinases"/>
</dbReference>
<feature type="domain" description="Protein kinase" evidence="3">
    <location>
        <begin position="12"/>
        <end position="148"/>
    </location>
</feature>
<dbReference type="AlphaFoldDB" id="X8J0H5"/>
<reference evidence="5" key="1">
    <citation type="journal article" date="2014" name="Genome Announc.">
        <title>Draft genome sequence of the plant-pathogenic soil fungus Rhizoctonia solani anastomosis group 3 strain Rhs1AP.</title>
        <authorList>
            <person name="Cubeta M.A."/>
            <person name="Thomas E."/>
            <person name="Dean R.A."/>
            <person name="Jabaji S."/>
            <person name="Neate S.M."/>
            <person name="Tavantzis S."/>
            <person name="Toda T."/>
            <person name="Vilgalys R."/>
            <person name="Bharathan N."/>
            <person name="Fedorova-Abrams N."/>
            <person name="Pakala S.B."/>
            <person name="Pakala S.M."/>
            <person name="Zafar N."/>
            <person name="Joardar V."/>
            <person name="Losada L."/>
            <person name="Nierman W.C."/>
        </authorList>
    </citation>
    <scope>NUCLEOTIDE SEQUENCE [LARGE SCALE GENOMIC DNA]</scope>
    <source>
        <strain evidence="5">AG-3</strain>
    </source>
</reference>
<dbReference type="PANTHER" id="PTHR44329:SF298">
    <property type="entry name" value="MIXED LINEAGE KINASE DOMAIN-LIKE PROTEIN"/>
    <property type="match status" value="1"/>
</dbReference>
<dbReference type="InterPro" id="IPR001245">
    <property type="entry name" value="Ser-Thr/Tyr_kinase_cat_dom"/>
</dbReference>
<dbReference type="PROSITE" id="PS50011">
    <property type="entry name" value="PROTEIN_KINASE_DOM"/>
    <property type="match status" value="1"/>
</dbReference>
<evidence type="ECO:0000256" key="1">
    <source>
        <dbReference type="ARBA" id="ARBA00022741"/>
    </source>
</evidence>
<sequence>MNSTDRDSVVLHISEYPVTGGGYCDVYRSRLGNGTLVAVKQIRPQFDGETQPILNKNMQKTNRILAKLSHPNIVPLLGEVTVRGNMSTVHEWLQYGSVLEYLEHHPVADRYQLNAKICEGVAYLHAHGIIHGDLKGVSYYNIYICPTL</sequence>
<evidence type="ECO:0000313" key="5">
    <source>
        <dbReference type="Proteomes" id="UP000030108"/>
    </source>
</evidence>
<dbReference type="GO" id="GO:0005524">
    <property type="term" value="F:ATP binding"/>
    <property type="evidence" value="ECO:0007669"/>
    <property type="project" value="UniProtKB-KW"/>
</dbReference>
<name>X8J0H5_9AGAM</name>
<dbReference type="Proteomes" id="UP000030108">
    <property type="component" value="Unassembled WGS sequence"/>
</dbReference>
<keyword evidence="1" id="KW-0547">Nucleotide-binding</keyword>
<dbReference type="GO" id="GO:0004674">
    <property type="term" value="F:protein serine/threonine kinase activity"/>
    <property type="evidence" value="ECO:0007669"/>
    <property type="project" value="TreeGrafter"/>
</dbReference>
<keyword evidence="4" id="KW-0418">Kinase</keyword>
<dbReference type="PANTHER" id="PTHR44329">
    <property type="entry name" value="SERINE/THREONINE-PROTEIN KINASE TNNI3K-RELATED"/>
    <property type="match status" value="1"/>
</dbReference>